<dbReference type="AlphaFoldDB" id="A0A9N8HRV7"/>
<organism evidence="2 3">
    <name type="scientific">Seminavis robusta</name>
    <dbReference type="NCBI Taxonomy" id="568900"/>
    <lineage>
        <taxon>Eukaryota</taxon>
        <taxon>Sar</taxon>
        <taxon>Stramenopiles</taxon>
        <taxon>Ochrophyta</taxon>
        <taxon>Bacillariophyta</taxon>
        <taxon>Bacillariophyceae</taxon>
        <taxon>Bacillariophycidae</taxon>
        <taxon>Naviculales</taxon>
        <taxon>Naviculaceae</taxon>
        <taxon>Seminavis</taxon>
    </lineage>
</organism>
<sequence length="246" mass="27719">MWKLRPAALTSPNYATMTVETLYELYMQDNARATKEGVCVPPKPTPRLLRTCQWNVHQFEPSEEVPDAHKLARRIADRVLETNADVIILNEFGVKPLVTNKSLKRSWSDQPADIRRERLERHGYTFHTSSCYFPMVVATKLPVVGPVVKFGLDMSRAVVAVPVAPPQHNNKSNKGTTTTTPLWIYGTHLEAGDDAQGKYRRSEMKQFLAVLQRHPELSLESENVGGGGLQPTKSPRLHNKRMGTHL</sequence>
<dbReference type="InterPro" id="IPR036691">
    <property type="entry name" value="Endo/exonu/phosph_ase_sf"/>
</dbReference>
<reference evidence="2" key="1">
    <citation type="submission" date="2020-06" db="EMBL/GenBank/DDBJ databases">
        <authorList>
            <consortium name="Plant Systems Biology data submission"/>
        </authorList>
    </citation>
    <scope>NUCLEOTIDE SEQUENCE</scope>
    <source>
        <strain evidence="2">D6</strain>
    </source>
</reference>
<dbReference type="SUPFAM" id="SSF56219">
    <property type="entry name" value="DNase I-like"/>
    <property type="match status" value="1"/>
</dbReference>
<evidence type="ECO:0008006" key="4">
    <source>
        <dbReference type="Google" id="ProtNLM"/>
    </source>
</evidence>
<name>A0A9N8HRV7_9STRA</name>
<accession>A0A9N8HRV7</accession>
<dbReference type="EMBL" id="CAICTM010001107">
    <property type="protein sequence ID" value="CAB9520513.1"/>
    <property type="molecule type" value="Genomic_DNA"/>
</dbReference>
<gene>
    <name evidence="2" type="ORF">SEMRO_1109_G242270.1</name>
</gene>
<protein>
    <recommendedName>
        <fullName evidence="4">Endonuclease/exonuclease/phosphatase domain-containing protein</fullName>
    </recommendedName>
</protein>
<keyword evidence="3" id="KW-1185">Reference proteome</keyword>
<proteinExistence type="predicted"/>
<evidence type="ECO:0000313" key="3">
    <source>
        <dbReference type="Proteomes" id="UP001153069"/>
    </source>
</evidence>
<evidence type="ECO:0000313" key="2">
    <source>
        <dbReference type="EMBL" id="CAB9520513.1"/>
    </source>
</evidence>
<comment type="caution">
    <text evidence="2">The sequence shown here is derived from an EMBL/GenBank/DDBJ whole genome shotgun (WGS) entry which is preliminary data.</text>
</comment>
<feature type="compositionally biased region" description="Basic residues" evidence="1">
    <location>
        <begin position="235"/>
        <end position="246"/>
    </location>
</feature>
<evidence type="ECO:0000256" key="1">
    <source>
        <dbReference type="SAM" id="MobiDB-lite"/>
    </source>
</evidence>
<feature type="region of interest" description="Disordered" evidence="1">
    <location>
        <begin position="219"/>
        <end position="246"/>
    </location>
</feature>
<dbReference type="Gene3D" id="3.60.10.10">
    <property type="entry name" value="Endonuclease/exonuclease/phosphatase"/>
    <property type="match status" value="1"/>
</dbReference>
<dbReference type="Proteomes" id="UP001153069">
    <property type="component" value="Unassembled WGS sequence"/>
</dbReference>